<evidence type="ECO:0000313" key="2">
    <source>
        <dbReference type="EMBL" id="MBR9970573.1"/>
    </source>
</evidence>
<keyword evidence="3" id="KW-1185">Reference proteome</keyword>
<dbReference type="NCBIfam" id="NF005677">
    <property type="entry name" value="PRK07471.1"/>
    <property type="match status" value="1"/>
</dbReference>
<protein>
    <submittedName>
        <fullName evidence="2">DNA polymerase III subunit delta</fullName>
        <ecNumber evidence="2">2.7.7.7</ecNumber>
    </submittedName>
</protein>
<dbReference type="Pfam" id="PF13177">
    <property type="entry name" value="DNA_pol3_delta2"/>
    <property type="match status" value="1"/>
</dbReference>
<dbReference type="PANTHER" id="PTHR11669:SF8">
    <property type="entry name" value="DNA POLYMERASE III SUBUNIT DELTA"/>
    <property type="match status" value="1"/>
</dbReference>
<evidence type="ECO:0000313" key="3">
    <source>
        <dbReference type="Proteomes" id="UP000680714"/>
    </source>
</evidence>
<dbReference type="InterPro" id="IPR027417">
    <property type="entry name" value="P-loop_NTPase"/>
</dbReference>
<gene>
    <name evidence="2" type="ORF">KEC16_02455</name>
</gene>
<dbReference type="GO" id="GO:0003887">
    <property type="term" value="F:DNA-directed DNA polymerase activity"/>
    <property type="evidence" value="ECO:0007669"/>
    <property type="project" value="UniProtKB-EC"/>
</dbReference>
<evidence type="ECO:0000259" key="1">
    <source>
        <dbReference type="SMART" id="SM00382"/>
    </source>
</evidence>
<comment type="caution">
    <text evidence="2">The sequence shown here is derived from an EMBL/GenBank/DDBJ whole genome shotgun (WGS) entry which is preliminary data.</text>
</comment>
<dbReference type="EMBL" id="JAGTUF010000001">
    <property type="protein sequence ID" value="MBR9970573.1"/>
    <property type="molecule type" value="Genomic_DNA"/>
</dbReference>
<dbReference type="PANTHER" id="PTHR11669">
    <property type="entry name" value="REPLICATION FACTOR C / DNA POLYMERASE III GAMMA-TAU SUBUNIT"/>
    <property type="match status" value="1"/>
</dbReference>
<dbReference type="Proteomes" id="UP000680714">
    <property type="component" value="Unassembled WGS sequence"/>
</dbReference>
<proteinExistence type="predicted"/>
<dbReference type="EC" id="2.7.7.7" evidence="2"/>
<accession>A0ABS5I808</accession>
<feature type="domain" description="AAA+ ATPase" evidence="1">
    <location>
        <begin position="32"/>
        <end position="191"/>
    </location>
</feature>
<organism evidence="2 3">
    <name type="scientific">Magnetospirillum sulfuroxidans</name>
    <dbReference type="NCBI Taxonomy" id="611300"/>
    <lineage>
        <taxon>Bacteria</taxon>
        <taxon>Pseudomonadati</taxon>
        <taxon>Pseudomonadota</taxon>
        <taxon>Alphaproteobacteria</taxon>
        <taxon>Rhodospirillales</taxon>
        <taxon>Rhodospirillaceae</taxon>
        <taxon>Magnetospirillum</taxon>
    </lineage>
</organism>
<name>A0ABS5I808_9PROT</name>
<dbReference type="InterPro" id="IPR050238">
    <property type="entry name" value="DNA_Rep/Repair_Clamp_Loader"/>
</dbReference>
<dbReference type="InterPro" id="IPR003593">
    <property type="entry name" value="AAA+_ATPase"/>
</dbReference>
<keyword evidence="2" id="KW-0548">Nucleotidyltransferase</keyword>
<dbReference type="Gene3D" id="3.40.50.300">
    <property type="entry name" value="P-loop containing nucleotide triphosphate hydrolases"/>
    <property type="match status" value="1"/>
</dbReference>
<sequence length="358" mass="38666">MSDTPHPRDSQNLIGHAQAEKDFLDAWNSGRLAHAWLLTGPKGIGKATLAYRIARFVLAGGGDGGLFGGPPESLDIGAHHPVVHQVSAQGHRDLKVVERGYTDDKKTKLRGEIVIDDVRKIGDLFHQTADAGWRLVLIDAADEMNRNAANAVLKILEEPPAKALVIMVSHSPGRLLPTIRSRCRRLALNPLSADTIGQLLAQHRPDLTDTELTALAHLGEGSLGKAVALAAEGGLDLYRDLIGLLSALPRLDVPALHAFAERVGKSDADSAWRTVTELTTWWLARLVRAGGRQGKGMSEVVPGEAALMGRLLAAASLDRWLDLWEKTGALFARTDAVNLDRKQALLTAFLALERLSRA</sequence>
<dbReference type="SMART" id="SM00382">
    <property type="entry name" value="AAA"/>
    <property type="match status" value="1"/>
</dbReference>
<keyword evidence="2" id="KW-0808">Transferase</keyword>
<dbReference type="SUPFAM" id="SSF52540">
    <property type="entry name" value="P-loop containing nucleoside triphosphate hydrolases"/>
    <property type="match status" value="1"/>
</dbReference>
<reference evidence="2 3" key="1">
    <citation type="submission" date="2021-04" db="EMBL/GenBank/DDBJ databases">
        <title>Magnetospirillum sulfuroxidans sp. nov., a facultative chemolithoautotrophic sulfur-oxidizing alphaproteobacterium isolated from freshwater sediment and proposals for Paramagetospirillum gen. nov., and Magnetospirillaceae fam. nov.</title>
        <authorList>
            <person name="Koziaeva V."/>
            <person name="Geelhoed J.S."/>
            <person name="Sorokin D.Y."/>
            <person name="Grouzdev D.S."/>
        </authorList>
    </citation>
    <scope>NUCLEOTIDE SEQUENCE [LARGE SCALE GENOMIC DNA]</scope>
    <source>
        <strain evidence="2 3">J10</strain>
    </source>
</reference>
<dbReference type="RefSeq" id="WP_211546061.1">
    <property type="nucleotide sequence ID" value="NZ_JAGTUF010000001.1"/>
</dbReference>